<dbReference type="Pfam" id="PF07737">
    <property type="entry name" value="ATLF"/>
    <property type="match status" value="1"/>
</dbReference>
<dbReference type="EC" id="3.4.24.83" evidence="2"/>
<proteinExistence type="predicted"/>
<protein>
    <submittedName>
        <fullName evidence="2">Lethal factor</fullName>
        <ecNumber evidence="2">3.4.24.83</ecNumber>
    </submittedName>
</protein>
<dbReference type="RefSeq" id="WP_069156233.1">
    <property type="nucleotide sequence ID" value="NZ_DAWDRA010000473.1"/>
</dbReference>
<accession>A0A1E3AYE8</accession>
<dbReference type="InterPro" id="IPR024079">
    <property type="entry name" value="MetalloPept_cat_dom_sf"/>
</dbReference>
<dbReference type="AlphaFoldDB" id="A0A1E3AYE8"/>
<dbReference type="GO" id="GO:0008237">
    <property type="term" value="F:metallopeptidase activity"/>
    <property type="evidence" value="ECO:0007669"/>
    <property type="project" value="InterPro"/>
</dbReference>
<evidence type="ECO:0000259" key="1">
    <source>
        <dbReference type="Pfam" id="PF07737"/>
    </source>
</evidence>
<evidence type="ECO:0000313" key="3">
    <source>
        <dbReference type="Proteomes" id="UP000095003"/>
    </source>
</evidence>
<feature type="domain" description="Anthrax toxin lethal/endema factor N-/C-terminal" evidence="1">
    <location>
        <begin position="118"/>
        <end position="260"/>
    </location>
</feature>
<dbReference type="CDD" id="cd20184">
    <property type="entry name" value="M34_peptidase_like"/>
    <property type="match status" value="1"/>
</dbReference>
<dbReference type="EMBL" id="MCGI01000001">
    <property type="protein sequence ID" value="ODM13742.1"/>
    <property type="molecule type" value="Genomic_DNA"/>
</dbReference>
<dbReference type="InterPro" id="IPR014781">
    <property type="entry name" value="Anthrax_toxin_lethal/edema_N/C"/>
</dbReference>
<evidence type="ECO:0000313" key="2">
    <source>
        <dbReference type="EMBL" id="ODM13742.1"/>
    </source>
</evidence>
<sequence length="267" mass="30684">MIRKNLYLTLFIAILYFVNANLNVLAAYPENTGIIISDTQLYTAASKDAACIGTIRKGSRVDIVSVLSCYVLINYDNLYAYVPGYSIFLVQNHDYLGKKFSYTSPYKFLITEGNLYEKAADTLIQAYYAIPEKIRNGFEQNGFLIKMTEWDITEEAYAPYGGYNGTGMIKAVLDYEQKKLYVNDEFPNAIIHEIGHFVNDYLHMYSSKPENKQLFYSEASKLSSYAETNDREFFAEAFRLYIAEPQILELVSPDSYDMVNTAIRYFH</sequence>
<dbReference type="SUPFAM" id="SSF55486">
    <property type="entry name" value="Metalloproteases ('zincins'), catalytic domain"/>
    <property type="match status" value="1"/>
</dbReference>
<dbReference type="Gene3D" id="3.40.390.10">
    <property type="entry name" value="Collagenase (Catalytic Domain)"/>
    <property type="match status" value="1"/>
</dbReference>
<comment type="caution">
    <text evidence="2">The sequence shown here is derived from an EMBL/GenBank/DDBJ whole genome shotgun (WGS) entry which is preliminary data.</text>
</comment>
<gene>
    <name evidence="2" type="primary">lef</name>
    <name evidence="2" type="ORF">BEH84_01461</name>
</gene>
<name>A0A1E3AYE8_9FIRM</name>
<keyword evidence="2" id="KW-0378">Hydrolase</keyword>
<organism evidence="2 3">
    <name type="scientific">Eisenbergiella tayi</name>
    <dbReference type="NCBI Taxonomy" id="1432052"/>
    <lineage>
        <taxon>Bacteria</taxon>
        <taxon>Bacillati</taxon>
        <taxon>Bacillota</taxon>
        <taxon>Clostridia</taxon>
        <taxon>Lachnospirales</taxon>
        <taxon>Lachnospiraceae</taxon>
        <taxon>Eisenbergiella</taxon>
    </lineage>
</organism>
<reference evidence="2 3" key="1">
    <citation type="submission" date="2016-07" db="EMBL/GenBank/DDBJ databases">
        <title>Characterization of isolates of Eisenbergiella tayi derived from blood cultures, using whole genome sequencing.</title>
        <authorList>
            <person name="Burdz T."/>
            <person name="Wiebe D."/>
            <person name="Huynh C."/>
            <person name="Bernard K."/>
        </authorList>
    </citation>
    <scope>NUCLEOTIDE SEQUENCE [LARGE SCALE GENOMIC DNA]</scope>
    <source>
        <strain evidence="2 3">NML 120489</strain>
    </source>
</reference>
<dbReference type="Proteomes" id="UP000095003">
    <property type="component" value="Unassembled WGS sequence"/>
</dbReference>